<sequence length="392" mass="42797">MPHYWELRAFHHFTVATSATLPGTHIPEVKDCFAVQVPILALSHAPLWSEMVALGALHLLETAASSTPPEGKEEEEDPKGLLACREAALEAALRTYRPVLGELGPHNADAAGFTAILLLIDAFATLRMADQGRRTPSAAPITAVGGDDCRGDGDDVYAPPMHWLRIARGARVVLKTALTLASTAAPPRRQRDDDGETGIKATNNAMSILTIIESYPRVHYDPATASATLREGPPELHADTDNNCLTHLMIPLPGEPKQSTEVIVAYAGAVQQLNLIQTAIAAAATAGKEKDGQKGVEKGKGKEDVRFLCRGMMAFPCLVPPLFLDLVERREPRALVILAHFFAFMTRVRALWWVGDTPVREVRAICRALGSRYHRLMRVPLELVERWHDATT</sequence>
<accession>A0ABR1W5P3</accession>
<dbReference type="InterPro" id="IPR052400">
    <property type="entry name" value="Zn2-C6_fungal_TF"/>
</dbReference>
<evidence type="ECO:0000313" key="1">
    <source>
        <dbReference type="EMBL" id="KAK8078773.1"/>
    </source>
</evidence>
<reference evidence="1 2" key="1">
    <citation type="submission" date="2023-01" db="EMBL/GenBank/DDBJ databases">
        <title>Analysis of 21 Apiospora genomes using comparative genomics revels a genus with tremendous synthesis potential of carbohydrate active enzymes and secondary metabolites.</title>
        <authorList>
            <person name="Sorensen T."/>
        </authorList>
    </citation>
    <scope>NUCLEOTIDE SEQUENCE [LARGE SCALE GENOMIC DNA]</scope>
    <source>
        <strain evidence="1 2">CBS 135458</strain>
    </source>
</reference>
<dbReference type="GeneID" id="92087052"/>
<dbReference type="RefSeq" id="XP_066719844.1">
    <property type="nucleotide sequence ID" value="XM_066853989.1"/>
</dbReference>
<evidence type="ECO:0000313" key="2">
    <source>
        <dbReference type="Proteomes" id="UP001480595"/>
    </source>
</evidence>
<proteinExistence type="predicted"/>
<comment type="caution">
    <text evidence="1">The sequence shown here is derived from an EMBL/GenBank/DDBJ whole genome shotgun (WGS) entry which is preliminary data.</text>
</comment>
<gene>
    <name evidence="1" type="ORF">PG994_002580</name>
</gene>
<dbReference type="PANTHER" id="PTHR47657:SF14">
    <property type="entry name" value="ZN(2)-C6 FUNGAL-TYPE DOMAIN-CONTAINING PROTEIN"/>
    <property type="match status" value="1"/>
</dbReference>
<dbReference type="Proteomes" id="UP001480595">
    <property type="component" value="Unassembled WGS sequence"/>
</dbReference>
<keyword evidence="2" id="KW-1185">Reference proteome</keyword>
<dbReference type="PANTHER" id="PTHR47657">
    <property type="entry name" value="STEROL REGULATORY ELEMENT-BINDING PROTEIN ECM22"/>
    <property type="match status" value="1"/>
</dbReference>
<organism evidence="1 2">
    <name type="scientific">Apiospora phragmitis</name>
    <dbReference type="NCBI Taxonomy" id="2905665"/>
    <lineage>
        <taxon>Eukaryota</taxon>
        <taxon>Fungi</taxon>
        <taxon>Dikarya</taxon>
        <taxon>Ascomycota</taxon>
        <taxon>Pezizomycotina</taxon>
        <taxon>Sordariomycetes</taxon>
        <taxon>Xylariomycetidae</taxon>
        <taxon>Amphisphaeriales</taxon>
        <taxon>Apiosporaceae</taxon>
        <taxon>Apiospora</taxon>
    </lineage>
</organism>
<dbReference type="EMBL" id="JAQQWL010000003">
    <property type="protein sequence ID" value="KAK8078773.1"/>
    <property type="molecule type" value="Genomic_DNA"/>
</dbReference>
<name>A0ABR1W5P3_9PEZI</name>
<protein>
    <submittedName>
        <fullName evidence="1">Uncharacterized protein</fullName>
    </submittedName>
</protein>